<dbReference type="HOGENOM" id="CLU_3405664_0_0_11"/>
<evidence type="ECO:0000313" key="2">
    <source>
        <dbReference type="EMBL" id="EPJ42899.1"/>
    </source>
</evidence>
<accession>S4NWC5</accession>
<proteinExistence type="predicted"/>
<comment type="caution">
    <text evidence="2">The sequence shown here is derived from an EMBL/GenBank/DDBJ whole genome shotgun (WGS) entry which is preliminary data.</text>
</comment>
<dbReference type="Proteomes" id="UP000015001">
    <property type="component" value="Unassembled WGS sequence"/>
</dbReference>
<reference evidence="2 3" key="1">
    <citation type="submission" date="2013-02" db="EMBL/GenBank/DDBJ databases">
        <title>Draft Genome Sequence of Streptomyces afghaniensis, Which Produces Compounds of the Julimycin B-Complex.</title>
        <authorList>
            <person name="Gruening B.A."/>
            <person name="Praeg A."/>
            <person name="Erxleben A."/>
            <person name="Guenther S."/>
            <person name="Fiedler H.-P."/>
            <person name="Goodfellow M."/>
            <person name="Mueller M."/>
        </authorList>
    </citation>
    <scope>NUCLEOTIDE SEQUENCE [LARGE SCALE GENOMIC DNA]</scope>
    <source>
        <strain evidence="2 3">772</strain>
    </source>
</reference>
<organism evidence="2 3">
    <name type="scientific">Streptomyces afghaniensis 772</name>
    <dbReference type="NCBI Taxonomy" id="1283301"/>
    <lineage>
        <taxon>Bacteria</taxon>
        <taxon>Bacillati</taxon>
        <taxon>Actinomycetota</taxon>
        <taxon>Actinomycetes</taxon>
        <taxon>Kitasatosporales</taxon>
        <taxon>Streptomycetaceae</taxon>
        <taxon>Streptomyces</taxon>
    </lineage>
</organism>
<keyword evidence="3" id="KW-1185">Reference proteome</keyword>
<dbReference type="AlphaFoldDB" id="S4NWC5"/>
<feature type="region of interest" description="Disordered" evidence="1">
    <location>
        <begin position="1"/>
        <end position="30"/>
    </location>
</feature>
<sequence length="30" mass="3258">MPYDEPMKVSRSSPSAGAQDVEVAGVFSEW</sequence>
<evidence type="ECO:0000256" key="1">
    <source>
        <dbReference type="SAM" id="MobiDB-lite"/>
    </source>
</evidence>
<dbReference type="EMBL" id="AOPY01000295">
    <property type="protein sequence ID" value="EPJ42899.1"/>
    <property type="molecule type" value="Genomic_DNA"/>
</dbReference>
<name>S4NWC5_9ACTN</name>
<gene>
    <name evidence="2" type="ORF">STAFG_0045</name>
</gene>
<protein>
    <submittedName>
        <fullName evidence="2">Uncharacterized protein</fullName>
    </submittedName>
</protein>
<evidence type="ECO:0000313" key="3">
    <source>
        <dbReference type="Proteomes" id="UP000015001"/>
    </source>
</evidence>